<dbReference type="InterPro" id="IPR029044">
    <property type="entry name" value="Nucleotide-diphossugar_trans"/>
</dbReference>
<keyword evidence="1" id="KW-1133">Transmembrane helix</keyword>
<dbReference type="GO" id="GO:0016757">
    <property type="term" value="F:glycosyltransferase activity"/>
    <property type="evidence" value="ECO:0007669"/>
    <property type="project" value="InterPro"/>
</dbReference>
<dbReference type="RefSeq" id="XP_002680123.1">
    <property type="nucleotide sequence ID" value="XM_002680077.1"/>
</dbReference>
<dbReference type="Gene3D" id="3.90.550.10">
    <property type="entry name" value="Spore Coat Polysaccharide Biosynthesis Protein SpsA, Chain A"/>
    <property type="match status" value="1"/>
</dbReference>
<dbReference type="eggNOG" id="KOG1950">
    <property type="taxonomic scope" value="Eukaryota"/>
</dbReference>
<name>D2V7H5_NAEGR</name>
<evidence type="ECO:0000313" key="3">
    <source>
        <dbReference type="Proteomes" id="UP000006671"/>
    </source>
</evidence>
<dbReference type="Proteomes" id="UP000006671">
    <property type="component" value="Unassembled WGS sequence"/>
</dbReference>
<dbReference type="Pfam" id="PF01501">
    <property type="entry name" value="Glyco_transf_8"/>
    <property type="match status" value="1"/>
</dbReference>
<accession>D2V7H5</accession>
<dbReference type="VEuPathDB" id="AmoebaDB:NAEGRDRAFT_78897"/>
<dbReference type="AlphaFoldDB" id="D2V7H5"/>
<dbReference type="GeneID" id="8860370"/>
<dbReference type="PANTHER" id="PTHR11183">
    <property type="entry name" value="GLYCOGENIN SUBFAMILY MEMBER"/>
    <property type="match status" value="1"/>
</dbReference>
<dbReference type="InterPro" id="IPR050587">
    <property type="entry name" value="GNT1/Glycosyltrans_8"/>
</dbReference>
<protein>
    <submittedName>
        <fullName evidence="2">Glycosyl transferase family protein</fullName>
    </submittedName>
</protein>
<dbReference type="InParanoid" id="D2V7H5"/>
<keyword evidence="1" id="KW-0472">Membrane</keyword>
<proteinExistence type="predicted"/>
<dbReference type="EMBL" id="GG738855">
    <property type="protein sequence ID" value="EFC47379.1"/>
    <property type="molecule type" value="Genomic_DNA"/>
</dbReference>
<feature type="transmembrane region" description="Helical" evidence="1">
    <location>
        <begin position="468"/>
        <end position="488"/>
    </location>
</feature>
<feature type="transmembrane region" description="Helical" evidence="1">
    <location>
        <begin position="554"/>
        <end position="576"/>
    </location>
</feature>
<dbReference type="SUPFAM" id="SSF53448">
    <property type="entry name" value="Nucleotide-diphospho-sugar transferases"/>
    <property type="match status" value="1"/>
</dbReference>
<organism evidence="3">
    <name type="scientific">Naegleria gruberi</name>
    <name type="common">Amoeba</name>
    <dbReference type="NCBI Taxonomy" id="5762"/>
    <lineage>
        <taxon>Eukaryota</taxon>
        <taxon>Discoba</taxon>
        <taxon>Heterolobosea</taxon>
        <taxon>Tetramitia</taxon>
        <taxon>Eutetramitia</taxon>
        <taxon>Vahlkampfiidae</taxon>
        <taxon>Naegleria</taxon>
    </lineage>
</organism>
<evidence type="ECO:0000313" key="2">
    <source>
        <dbReference type="EMBL" id="EFC47379.1"/>
    </source>
</evidence>
<reference evidence="2 3" key="1">
    <citation type="journal article" date="2010" name="Cell">
        <title>The genome of Naegleria gruberi illuminates early eukaryotic versatility.</title>
        <authorList>
            <person name="Fritz-Laylin L.K."/>
            <person name="Prochnik S.E."/>
            <person name="Ginger M.L."/>
            <person name="Dacks J.B."/>
            <person name="Carpenter M.L."/>
            <person name="Field M.C."/>
            <person name="Kuo A."/>
            <person name="Paredez A."/>
            <person name="Chapman J."/>
            <person name="Pham J."/>
            <person name="Shu S."/>
            <person name="Neupane R."/>
            <person name="Cipriano M."/>
            <person name="Mancuso J."/>
            <person name="Tu H."/>
            <person name="Salamov A."/>
            <person name="Lindquist E."/>
            <person name="Shapiro H."/>
            <person name="Lucas S."/>
            <person name="Grigoriev I.V."/>
            <person name="Cande W.Z."/>
            <person name="Fulton C."/>
            <person name="Rokhsar D.S."/>
            <person name="Dawson S.C."/>
        </authorList>
    </citation>
    <scope>NUCLEOTIDE SEQUENCE [LARGE SCALE GENOMIC DNA]</scope>
    <source>
        <strain evidence="2 3">NEG-M</strain>
    </source>
</reference>
<feature type="transmembrane region" description="Helical" evidence="1">
    <location>
        <begin position="434"/>
        <end position="456"/>
    </location>
</feature>
<dbReference type="STRING" id="5762.D2V7H5"/>
<dbReference type="InterPro" id="IPR002495">
    <property type="entry name" value="Glyco_trans_8"/>
</dbReference>
<feature type="transmembrane region" description="Helical" evidence="1">
    <location>
        <begin position="361"/>
        <end position="385"/>
    </location>
</feature>
<keyword evidence="2" id="KW-0808">Transferase</keyword>
<feature type="transmembrane region" description="Helical" evidence="1">
    <location>
        <begin position="527"/>
        <end position="548"/>
    </location>
</feature>
<dbReference type="OrthoDB" id="2014201at2759"/>
<keyword evidence="3" id="KW-1185">Reference proteome</keyword>
<dbReference type="KEGG" id="ngr:NAEGRDRAFT_78897"/>
<evidence type="ECO:0000256" key="1">
    <source>
        <dbReference type="SAM" id="Phobius"/>
    </source>
</evidence>
<keyword evidence="1" id="KW-0812">Transmembrane</keyword>
<gene>
    <name evidence="2" type="ORF">NAEGRDRAFT_78897</name>
</gene>
<sequence length="599" mass="68834">MLKSFHSQSSNFNMVRSKTSKKSTSLVITAVLLTLLVVCIVSSAIFSVTAKSTEKDAKQASFEAEYNVQSKVNPNNSEYAYATLVSSEGYLSGALAMYKSIIARGGKYDLVLVVTGKRIADIIRNIETYRSDPLIKRVHIFIASYIDNPNAKIPEPRFIDTYNKLHIWKLDQFGYKRLVFVDSDCIIFKNVDLLFNCVGPVCSGSDMGNTEFFNGGIMVLEPSTKTYDDMMDKMGSPAYKSYDGGEQGFINLYFDFHRKSKGWELERELDEAASEQEKQNILTKYRETKNIWRIPYTWNTEVPMYYFFKYAYIQRLKKQFRIIHYNLPIKPWKFLNIPILDASYYWYEYALQLPQFSVLPAALVGLFIAEVFVLVFGITCSNTLFPMLLSKVLPENSCLTNTIHFKLKRAWSTMKNKKTQKRPISLYEGLKKTAILRVWPIASVAIIALASTLFFIKFVSNDFYDPHTQWISLFSTIIMLSCVSLSFYRQFVKEQTRQSIVSNFDQTQLSMTDTSELTKKIIRFFPLYQALAIFAPPIGFLGVCLFIYLTRLLFLVNVVILAAFALVMVALEYFVLKNLGKQTIYTTFRDMLKIEVGKV</sequence>